<protein>
    <submittedName>
        <fullName evidence="1">Uncharacterized protein</fullName>
    </submittedName>
</protein>
<evidence type="ECO:0000313" key="2">
    <source>
        <dbReference type="Proteomes" id="UP000289738"/>
    </source>
</evidence>
<dbReference type="Proteomes" id="UP000289738">
    <property type="component" value="Chromosome A03"/>
</dbReference>
<sequence>MGFRLPIIRKSTQVTSKSGEVPKSVLVFSVEKGRPSKKQKTVKDVLKTFLKDKTISRARIVSEGTNGDGFTISKTVGEIEGTHDELFDEAEVAAVAEDKEAHLFEIDPSQVNPDIDMELKPQGKPPPYQEKSLSKMFGNVCKPINGPSSLGNLIITYNDLILAPL</sequence>
<accession>A0A445DTV3</accession>
<gene>
    <name evidence="1" type="ORF">Ahy_A03g012645</name>
</gene>
<evidence type="ECO:0000313" key="1">
    <source>
        <dbReference type="EMBL" id="RYR66615.1"/>
    </source>
</evidence>
<organism evidence="1 2">
    <name type="scientific">Arachis hypogaea</name>
    <name type="common">Peanut</name>
    <dbReference type="NCBI Taxonomy" id="3818"/>
    <lineage>
        <taxon>Eukaryota</taxon>
        <taxon>Viridiplantae</taxon>
        <taxon>Streptophyta</taxon>
        <taxon>Embryophyta</taxon>
        <taxon>Tracheophyta</taxon>
        <taxon>Spermatophyta</taxon>
        <taxon>Magnoliopsida</taxon>
        <taxon>eudicotyledons</taxon>
        <taxon>Gunneridae</taxon>
        <taxon>Pentapetalae</taxon>
        <taxon>rosids</taxon>
        <taxon>fabids</taxon>
        <taxon>Fabales</taxon>
        <taxon>Fabaceae</taxon>
        <taxon>Papilionoideae</taxon>
        <taxon>50 kb inversion clade</taxon>
        <taxon>dalbergioids sensu lato</taxon>
        <taxon>Dalbergieae</taxon>
        <taxon>Pterocarpus clade</taxon>
        <taxon>Arachis</taxon>
    </lineage>
</organism>
<dbReference type="AlphaFoldDB" id="A0A445DTV3"/>
<proteinExistence type="predicted"/>
<reference evidence="1 2" key="1">
    <citation type="submission" date="2019-01" db="EMBL/GenBank/DDBJ databases">
        <title>Sequencing of cultivated peanut Arachis hypogaea provides insights into genome evolution and oil improvement.</title>
        <authorList>
            <person name="Chen X."/>
        </authorList>
    </citation>
    <scope>NUCLEOTIDE SEQUENCE [LARGE SCALE GENOMIC DNA]</scope>
    <source>
        <strain evidence="2">cv. Fuhuasheng</strain>
        <tissue evidence="1">Leaves</tissue>
    </source>
</reference>
<dbReference type="STRING" id="3818.A0A445DTV3"/>
<dbReference type="EMBL" id="SDMP01000003">
    <property type="protein sequence ID" value="RYR66615.1"/>
    <property type="molecule type" value="Genomic_DNA"/>
</dbReference>
<keyword evidence="2" id="KW-1185">Reference proteome</keyword>
<comment type="caution">
    <text evidence="1">The sequence shown here is derived from an EMBL/GenBank/DDBJ whole genome shotgun (WGS) entry which is preliminary data.</text>
</comment>
<name>A0A445DTV3_ARAHY</name>